<dbReference type="EMBL" id="CAEZSC010000001">
    <property type="protein sequence ID" value="CAB4529476.1"/>
    <property type="molecule type" value="Genomic_DNA"/>
</dbReference>
<organism evidence="4">
    <name type="scientific">freshwater metagenome</name>
    <dbReference type="NCBI Taxonomy" id="449393"/>
    <lineage>
        <taxon>unclassified sequences</taxon>
        <taxon>metagenomes</taxon>
        <taxon>ecological metagenomes</taxon>
    </lineage>
</organism>
<evidence type="ECO:0000313" key="5">
    <source>
        <dbReference type="EMBL" id="CAB4594322.1"/>
    </source>
</evidence>
<dbReference type="InterPro" id="IPR029058">
    <property type="entry name" value="AB_hydrolase_fold"/>
</dbReference>
<sequence length="404" mass="43116">MILKREFLIALALTSLASLSFTSPATAANLDDGYPQDSAAPGRTCPAATEGFKTVSEYSGKTLICTLINGEKKWWIEGDAIPAPAPTPASQSSQTNAPGSNATPEIQYTPKYKLPAKALATMKVFENIVYASESPSQRLDIYMPKGVSNPPLIVWTHGGGFVFGDEDFMKYDESAKMLEVFIKNGIAVASVNYRLAQEALFPAAARDTKSAIRYLRANASKYGYNPSKFATGGDSAGSYLALMAGITGNQSSLFDSPTDPNLKTSAAVSMVIDLFGNVDFFEMTANNAKYPCDQSKNPFPVAAGNIHPWFGDTTDPEVQANMKAGGLYPYLKKLKPLPAFFIFHGSDDCSVSPQDSKNLDKAVKALKGKSTLTIAQGAIHGGAGVWNAVMKAIPTMKKALVGSK</sequence>
<proteinExistence type="predicted"/>
<dbReference type="GO" id="GO:0016787">
    <property type="term" value="F:hydrolase activity"/>
    <property type="evidence" value="ECO:0007669"/>
    <property type="project" value="UniProtKB-KW"/>
</dbReference>
<protein>
    <submittedName>
        <fullName evidence="4">Unannotated protein</fullName>
    </submittedName>
</protein>
<evidence type="ECO:0000256" key="1">
    <source>
        <dbReference type="ARBA" id="ARBA00022801"/>
    </source>
</evidence>
<dbReference type="Gene3D" id="3.40.50.1820">
    <property type="entry name" value="alpha/beta hydrolase"/>
    <property type="match status" value="1"/>
</dbReference>
<evidence type="ECO:0000259" key="3">
    <source>
        <dbReference type="Pfam" id="PF20434"/>
    </source>
</evidence>
<dbReference type="SUPFAM" id="SSF53474">
    <property type="entry name" value="alpha/beta-Hydrolases"/>
    <property type="match status" value="1"/>
</dbReference>
<accession>A0A6J6ASC9</accession>
<keyword evidence="1" id="KW-0378">Hydrolase</keyword>
<feature type="region of interest" description="Disordered" evidence="2">
    <location>
        <begin position="85"/>
        <end position="104"/>
    </location>
</feature>
<dbReference type="InterPro" id="IPR050300">
    <property type="entry name" value="GDXG_lipolytic_enzyme"/>
</dbReference>
<name>A0A6J6ASC9_9ZZZZ</name>
<evidence type="ECO:0000313" key="6">
    <source>
        <dbReference type="EMBL" id="CAB5005223.1"/>
    </source>
</evidence>
<gene>
    <name evidence="4" type="ORF">UFOPK1380_00049</name>
    <name evidence="5" type="ORF">UFOPK1778_00883</name>
    <name evidence="6" type="ORF">UFOPK4095_00143</name>
</gene>
<dbReference type="PANTHER" id="PTHR48081:SF13">
    <property type="entry name" value="ALPHA_BETA HYDROLASE"/>
    <property type="match status" value="1"/>
</dbReference>
<dbReference type="Pfam" id="PF20434">
    <property type="entry name" value="BD-FAE"/>
    <property type="match status" value="1"/>
</dbReference>
<feature type="domain" description="BD-FAE-like" evidence="3">
    <location>
        <begin position="139"/>
        <end position="361"/>
    </location>
</feature>
<evidence type="ECO:0000313" key="4">
    <source>
        <dbReference type="EMBL" id="CAB4529476.1"/>
    </source>
</evidence>
<dbReference type="PANTHER" id="PTHR48081">
    <property type="entry name" value="AB HYDROLASE SUPERFAMILY PROTEIN C4A8.06C"/>
    <property type="match status" value="1"/>
</dbReference>
<evidence type="ECO:0000256" key="2">
    <source>
        <dbReference type="SAM" id="MobiDB-lite"/>
    </source>
</evidence>
<reference evidence="4" key="1">
    <citation type="submission" date="2020-05" db="EMBL/GenBank/DDBJ databases">
        <authorList>
            <person name="Chiriac C."/>
            <person name="Salcher M."/>
            <person name="Ghai R."/>
            <person name="Kavagutti S V."/>
        </authorList>
    </citation>
    <scope>NUCLEOTIDE SEQUENCE</scope>
</reference>
<dbReference type="EMBL" id="CAEZUD010000047">
    <property type="protein sequence ID" value="CAB4594322.1"/>
    <property type="molecule type" value="Genomic_DNA"/>
</dbReference>
<dbReference type="EMBL" id="CAFBPI010000005">
    <property type="protein sequence ID" value="CAB5005223.1"/>
    <property type="molecule type" value="Genomic_DNA"/>
</dbReference>
<dbReference type="InterPro" id="IPR049492">
    <property type="entry name" value="BD-FAE-like_dom"/>
</dbReference>
<dbReference type="AlphaFoldDB" id="A0A6J6ASC9"/>